<proteinExistence type="predicted"/>
<reference evidence="2 3" key="1">
    <citation type="journal article" date="2019" name="Proc. Natl. Acad. Sci. U.S.A.">
        <title>Regulatory changes in pterin and carotenoid genes underlie balanced color polymorphisms in the wall lizard.</title>
        <authorList>
            <person name="Andrade P."/>
            <person name="Pinho C."/>
            <person name="Perez I de Lanuza G."/>
            <person name="Afonso S."/>
            <person name="Brejcha J."/>
            <person name="Rubin C.J."/>
            <person name="Wallerman O."/>
            <person name="Pereira P."/>
            <person name="Sabatino S.J."/>
            <person name="Bellati A."/>
            <person name="Pellitteri-Rosa D."/>
            <person name="Bosakova Z."/>
            <person name="Bunikis I."/>
            <person name="Carretero M.A."/>
            <person name="Feiner N."/>
            <person name="Marsik P."/>
            <person name="Pauperio F."/>
            <person name="Salvi D."/>
            <person name="Soler L."/>
            <person name="While G.M."/>
            <person name="Uller T."/>
            <person name="Font E."/>
            <person name="Andersson L."/>
            <person name="Carneiro M."/>
        </authorList>
    </citation>
    <scope>NUCLEOTIDE SEQUENCE</scope>
</reference>
<sequence length="299" mass="32162">REVVGRGAFGAQPLQVGDADVDHVLDELALLQRFLQAQRRRRGRRGRRRRGGQQQRRRRGVAGGRHGGLLHGLPLGRLFLLLLLLLLLDQGDAAAGPIPPSGGSGGGGGAAAAPSSPPPPRQTFPGAASPARSLPRSLAIARPAVKPPPCEPGRSLRQRRQRRQRRLLPGRGWGGARRSPGGAPRGVHTAAPRATRGFLRPALAGSLDRGWGLFFARPAAFAPPGSRIHTRAHTRRRPALSIRAAATREERLRRTPRLDGPPAQETRVPETAGLPRGEEGSFKNINPLYSFSYISVLRS</sequence>
<dbReference type="Proteomes" id="UP000472272">
    <property type="component" value="Chromosome 16"/>
</dbReference>
<evidence type="ECO:0000256" key="1">
    <source>
        <dbReference type="SAM" id="MobiDB-lite"/>
    </source>
</evidence>
<evidence type="ECO:0000313" key="2">
    <source>
        <dbReference type="Ensembl" id="ENSPMRP00000034021.1"/>
    </source>
</evidence>
<keyword evidence="3" id="KW-1185">Reference proteome</keyword>
<feature type="compositionally biased region" description="Basic and acidic residues" evidence="1">
    <location>
        <begin position="248"/>
        <end position="257"/>
    </location>
</feature>
<dbReference type="AlphaFoldDB" id="A0A670KB48"/>
<feature type="region of interest" description="Disordered" evidence="1">
    <location>
        <begin position="39"/>
        <end position="67"/>
    </location>
</feature>
<organism evidence="2 3">
    <name type="scientific">Podarcis muralis</name>
    <name type="common">Wall lizard</name>
    <name type="synonym">Lacerta muralis</name>
    <dbReference type="NCBI Taxonomy" id="64176"/>
    <lineage>
        <taxon>Eukaryota</taxon>
        <taxon>Metazoa</taxon>
        <taxon>Chordata</taxon>
        <taxon>Craniata</taxon>
        <taxon>Vertebrata</taxon>
        <taxon>Euteleostomi</taxon>
        <taxon>Lepidosauria</taxon>
        <taxon>Squamata</taxon>
        <taxon>Bifurcata</taxon>
        <taxon>Unidentata</taxon>
        <taxon>Episquamata</taxon>
        <taxon>Laterata</taxon>
        <taxon>Lacertibaenia</taxon>
        <taxon>Lacertidae</taxon>
        <taxon>Podarcis</taxon>
    </lineage>
</organism>
<feature type="compositionally biased region" description="Basic residues" evidence="1">
    <location>
        <begin position="39"/>
        <end position="60"/>
    </location>
</feature>
<name>A0A670KB48_PODMU</name>
<feature type="compositionally biased region" description="Basic residues" evidence="1">
    <location>
        <begin position="156"/>
        <end position="168"/>
    </location>
</feature>
<protein>
    <submittedName>
        <fullName evidence="2">Uncharacterized protein</fullName>
    </submittedName>
</protein>
<feature type="region of interest" description="Disordered" evidence="1">
    <location>
        <begin position="248"/>
        <end position="280"/>
    </location>
</feature>
<dbReference type="Ensembl" id="ENSPMRT00000036083.1">
    <property type="protein sequence ID" value="ENSPMRP00000034021.1"/>
    <property type="gene ID" value="ENSPMRG00000022070.1"/>
</dbReference>
<reference evidence="2" key="3">
    <citation type="submission" date="2025-09" db="UniProtKB">
        <authorList>
            <consortium name="Ensembl"/>
        </authorList>
    </citation>
    <scope>IDENTIFICATION</scope>
</reference>
<feature type="compositionally biased region" description="Low complexity" evidence="1">
    <location>
        <begin position="176"/>
        <end position="186"/>
    </location>
</feature>
<accession>A0A670KB48</accession>
<feature type="region of interest" description="Disordered" evidence="1">
    <location>
        <begin position="98"/>
        <end position="193"/>
    </location>
</feature>
<dbReference type="GeneTree" id="ENSGT01000000220939"/>
<reference evidence="2" key="2">
    <citation type="submission" date="2025-08" db="UniProtKB">
        <authorList>
            <consortium name="Ensembl"/>
        </authorList>
    </citation>
    <scope>IDENTIFICATION</scope>
</reference>
<evidence type="ECO:0000313" key="3">
    <source>
        <dbReference type="Proteomes" id="UP000472272"/>
    </source>
</evidence>